<gene>
    <name evidence="1" type="ORF">ENJ89_09190</name>
</gene>
<evidence type="ECO:0000313" key="1">
    <source>
        <dbReference type="EMBL" id="HHJ53354.1"/>
    </source>
</evidence>
<dbReference type="Pfam" id="PF04134">
    <property type="entry name" value="DCC1-like"/>
    <property type="match status" value="1"/>
</dbReference>
<sequence length="136" mass="15629">MPKEDDRPVLVFDGLCNLCSGAVRFVIRYDRNEIIRFASLQSATGQKLAREYGLSERKIDSILLIKNNSAYIKSAAVLEIARCLPFPWSLVSALGCLPSKFLDLVYDFIARHRYRWFGKREKCLLPTRAIKARFLD</sequence>
<accession>A0A7V5UFJ0</accession>
<dbReference type="PANTHER" id="PTHR33639:SF2">
    <property type="entry name" value="DUF393 DOMAIN-CONTAINING PROTEIN"/>
    <property type="match status" value="1"/>
</dbReference>
<dbReference type="EMBL" id="DROD01000587">
    <property type="protein sequence ID" value="HHJ53354.1"/>
    <property type="molecule type" value="Genomic_DNA"/>
</dbReference>
<dbReference type="PANTHER" id="PTHR33639">
    <property type="entry name" value="THIOL-DISULFIDE OXIDOREDUCTASE DCC"/>
    <property type="match status" value="1"/>
</dbReference>
<dbReference type="InterPro" id="IPR007263">
    <property type="entry name" value="DCC1-like"/>
</dbReference>
<protein>
    <submittedName>
        <fullName evidence="1">Thiol-disulfide oxidoreductase DCC family protein</fullName>
    </submittedName>
</protein>
<dbReference type="Proteomes" id="UP000886124">
    <property type="component" value="Unassembled WGS sequence"/>
</dbReference>
<dbReference type="InterPro" id="IPR052927">
    <property type="entry name" value="DCC_oxidoreductase"/>
</dbReference>
<proteinExistence type="predicted"/>
<organism evidence="1">
    <name type="scientific">Caldithrix abyssi</name>
    <dbReference type="NCBI Taxonomy" id="187145"/>
    <lineage>
        <taxon>Bacteria</taxon>
        <taxon>Pseudomonadati</taxon>
        <taxon>Calditrichota</taxon>
        <taxon>Calditrichia</taxon>
        <taxon>Calditrichales</taxon>
        <taxon>Calditrichaceae</taxon>
        <taxon>Caldithrix</taxon>
    </lineage>
</organism>
<dbReference type="GO" id="GO:0015035">
    <property type="term" value="F:protein-disulfide reductase activity"/>
    <property type="evidence" value="ECO:0007669"/>
    <property type="project" value="InterPro"/>
</dbReference>
<comment type="caution">
    <text evidence="1">The sequence shown here is derived from an EMBL/GenBank/DDBJ whole genome shotgun (WGS) entry which is preliminary data.</text>
</comment>
<reference evidence="1" key="1">
    <citation type="journal article" date="2020" name="mSystems">
        <title>Genome- and Community-Level Interaction Insights into Carbon Utilization and Element Cycling Functions of Hydrothermarchaeota in Hydrothermal Sediment.</title>
        <authorList>
            <person name="Zhou Z."/>
            <person name="Liu Y."/>
            <person name="Xu W."/>
            <person name="Pan J."/>
            <person name="Luo Z.H."/>
            <person name="Li M."/>
        </authorList>
    </citation>
    <scope>NUCLEOTIDE SEQUENCE [LARGE SCALE GENOMIC DNA]</scope>
    <source>
        <strain evidence="1">HyVt-527</strain>
    </source>
</reference>
<dbReference type="AlphaFoldDB" id="A0A7V5UFJ0"/>
<name>A0A7V5UFJ0_CALAY</name>